<organism evidence="1 2">
    <name type="scientific">Bythopirellula polymerisocia</name>
    <dbReference type="NCBI Taxonomy" id="2528003"/>
    <lineage>
        <taxon>Bacteria</taxon>
        <taxon>Pseudomonadati</taxon>
        <taxon>Planctomycetota</taxon>
        <taxon>Planctomycetia</taxon>
        <taxon>Pirellulales</taxon>
        <taxon>Lacipirellulaceae</taxon>
        <taxon>Bythopirellula</taxon>
    </lineage>
</organism>
<dbReference type="Proteomes" id="UP000318437">
    <property type="component" value="Unassembled WGS sequence"/>
</dbReference>
<keyword evidence="2" id="KW-1185">Reference proteome</keyword>
<name>A0A5C6CMP4_9BACT</name>
<proteinExistence type="predicted"/>
<evidence type="ECO:0000313" key="2">
    <source>
        <dbReference type="Proteomes" id="UP000318437"/>
    </source>
</evidence>
<sequence>MERGAIAISAIQSQQREKYLRKFACNFCRFLLRGWRVGFLVVLISLDHSRIEGAEHLAPPTGQWYFRLNAPVSAVWKGQSLGVVLERLAASQGIPFWVDRRVDIQRTVDLQFNDVPLTEVLDRLTKLNSLGWSPLGNICYVGPRDAAREIATLLELAKQSVEGLSTAKRVLWMRTSPISWPRLSQPRSLLTEWLNDQGITLHLSELIEHDLWAAKKLPPLPLVERVVLLLAGFDLTCQISPTGDKCTVVQIPRPVNITLTYEAGQKSRAAIAQLSRESPQFHIERQGEGLTATGRWEDHVRFSELLAGKSSRGQNRQAGRARQVFSLKLENEPFGKVITAIARQVQLEVVWEEGLLDSPADPRQRLISCEVVDADLSTLLQELITQVGVGYRIESGKLLLSTGDE</sequence>
<protein>
    <submittedName>
        <fullName evidence="1">Uncharacterized protein</fullName>
    </submittedName>
</protein>
<dbReference type="Gene3D" id="3.55.50.30">
    <property type="match status" value="1"/>
</dbReference>
<dbReference type="EMBL" id="SJPS01000005">
    <property type="protein sequence ID" value="TWU24601.1"/>
    <property type="molecule type" value="Genomic_DNA"/>
</dbReference>
<reference evidence="1 2" key="1">
    <citation type="submission" date="2019-02" db="EMBL/GenBank/DDBJ databases">
        <title>Deep-cultivation of Planctomycetes and their phenomic and genomic characterization uncovers novel biology.</title>
        <authorList>
            <person name="Wiegand S."/>
            <person name="Jogler M."/>
            <person name="Boedeker C."/>
            <person name="Pinto D."/>
            <person name="Vollmers J."/>
            <person name="Rivas-Marin E."/>
            <person name="Kohn T."/>
            <person name="Peeters S.H."/>
            <person name="Heuer A."/>
            <person name="Rast P."/>
            <person name="Oberbeckmann S."/>
            <person name="Bunk B."/>
            <person name="Jeske O."/>
            <person name="Meyerdierks A."/>
            <person name="Storesund J.E."/>
            <person name="Kallscheuer N."/>
            <person name="Luecker S."/>
            <person name="Lage O.M."/>
            <person name="Pohl T."/>
            <person name="Merkel B.J."/>
            <person name="Hornburger P."/>
            <person name="Mueller R.-W."/>
            <person name="Bruemmer F."/>
            <person name="Labrenz M."/>
            <person name="Spormann A.M."/>
            <person name="Op Den Camp H."/>
            <person name="Overmann J."/>
            <person name="Amann R."/>
            <person name="Jetten M.S.M."/>
            <person name="Mascher T."/>
            <person name="Medema M.H."/>
            <person name="Devos D.P."/>
            <person name="Kaster A.-K."/>
            <person name="Ovreas L."/>
            <person name="Rohde M."/>
            <person name="Galperin M.Y."/>
            <person name="Jogler C."/>
        </authorList>
    </citation>
    <scope>NUCLEOTIDE SEQUENCE [LARGE SCALE GENOMIC DNA]</scope>
    <source>
        <strain evidence="1 2">Pla144</strain>
    </source>
</reference>
<gene>
    <name evidence="1" type="ORF">Pla144_34860</name>
</gene>
<dbReference type="AlphaFoldDB" id="A0A5C6CMP4"/>
<evidence type="ECO:0000313" key="1">
    <source>
        <dbReference type="EMBL" id="TWU24601.1"/>
    </source>
</evidence>
<comment type="caution">
    <text evidence="1">The sequence shown here is derived from an EMBL/GenBank/DDBJ whole genome shotgun (WGS) entry which is preliminary data.</text>
</comment>
<accession>A0A5C6CMP4</accession>